<dbReference type="Proteomes" id="UP000002274">
    <property type="component" value="Chromosome"/>
</dbReference>
<accession>A2C9I5</accession>
<dbReference type="STRING" id="59922.P9303_13981"/>
<dbReference type="RefSeq" id="WP_011826043.1">
    <property type="nucleotide sequence ID" value="NC_008820.1"/>
</dbReference>
<dbReference type="BioCyc" id="PMAR59922:G1G80-1205-MONOMER"/>
<reference evidence="1 2" key="1">
    <citation type="journal article" date="2007" name="PLoS Genet.">
        <title>Patterns and implications of gene gain and loss in the evolution of Prochlorococcus.</title>
        <authorList>
            <person name="Kettler G.C."/>
            <person name="Martiny A.C."/>
            <person name="Huang K."/>
            <person name="Zucker J."/>
            <person name="Coleman M.L."/>
            <person name="Rodrigue S."/>
            <person name="Chen F."/>
            <person name="Lapidus A."/>
            <person name="Ferriera S."/>
            <person name="Johnson J."/>
            <person name="Steglich C."/>
            <person name="Church G.M."/>
            <person name="Richardson P."/>
            <person name="Chisholm S.W."/>
        </authorList>
    </citation>
    <scope>NUCLEOTIDE SEQUENCE [LARGE SCALE GENOMIC DNA]</scope>
    <source>
        <strain evidence="1 2">MIT 9303</strain>
    </source>
</reference>
<dbReference type="HOGENOM" id="CLU_184319_1_0_3"/>
<organism evidence="1 2">
    <name type="scientific">Prochlorococcus marinus (strain MIT 9303)</name>
    <dbReference type="NCBI Taxonomy" id="59922"/>
    <lineage>
        <taxon>Bacteria</taxon>
        <taxon>Bacillati</taxon>
        <taxon>Cyanobacteriota</taxon>
        <taxon>Cyanophyceae</taxon>
        <taxon>Synechococcales</taxon>
        <taxon>Prochlorococcaceae</taxon>
        <taxon>Prochlorococcus</taxon>
    </lineage>
</organism>
<dbReference type="AlphaFoldDB" id="A2C9I5"/>
<name>A2C9I5_PROM3</name>
<gene>
    <name evidence="1" type="ordered locus">P9303_13981</name>
</gene>
<dbReference type="KEGG" id="pmf:P9303_13981"/>
<dbReference type="InterPro" id="IPR021336">
    <property type="entry name" value="DUF2949"/>
</dbReference>
<evidence type="ECO:0008006" key="3">
    <source>
        <dbReference type="Google" id="ProtNLM"/>
    </source>
</evidence>
<dbReference type="EMBL" id="CP000554">
    <property type="protein sequence ID" value="ABM78145.1"/>
    <property type="molecule type" value="Genomic_DNA"/>
</dbReference>
<evidence type="ECO:0000313" key="2">
    <source>
        <dbReference type="Proteomes" id="UP000002274"/>
    </source>
</evidence>
<evidence type="ECO:0000313" key="1">
    <source>
        <dbReference type="EMBL" id="ABM78145.1"/>
    </source>
</evidence>
<dbReference type="Pfam" id="PF11165">
    <property type="entry name" value="DUF2949"/>
    <property type="match status" value="1"/>
</dbReference>
<proteinExistence type="predicted"/>
<protein>
    <recommendedName>
        <fullName evidence="3">DUF2949 domain-containing protein</fullName>
    </recommendedName>
</protein>
<sequence length="70" mass="7979">MVICSHPQPSFSPQLLQFLQQKLGLSENALNLGLRQAELEQAPLPVVLWSFGLLSLTQYQQVLDWENDQE</sequence>